<dbReference type="InterPro" id="IPR052032">
    <property type="entry name" value="ATP-dep_AA_Ligase"/>
</dbReference>
<keyword evidence="2 4" id="KW-0547">Nucleotide-binding</keyword>
<dbReference type="RefSeq" id="WP_188098525.1">
    <property type="nucleotide sequence ID" value="NZ_JAANIH010000009.1"/>
</dbReference>
<dbReference type="InterPro" id="IPR011761">
    <property type="entry name" value="ATP-grasp"/>
</dbReference>
<evidence type="ECO:0000256" key="1">
    <source>
        <dbReference type="ARBA" id="ARBA00022598"/>
    </source>
</evidence>
<name>A0ABR7U8W6_9BRAD</name>
<dbReference type="PANTHER" id="PTHR43585:SF2">
    <property type="entry name" value="ATP-GRASP ENZYME FSQD"/>
    <property type="match status" value="1"/>
</dbReference>
<dbReference type="SUPFAM" id="SSF56059">
    <property type="entry name" value="Glutathione synthetase ATP-binding domain-like"/>
    <property type="match status" value="1"/>
</dbReference>
<keyword evidence="1" id="KW-0436">Ligase</keyword>
<proteinExistence type="predicted"/>
<dbReference type="PROSITE" id="PS50975">
    <property type="entry name" value="ATP_GRASP"/>
    <property type="match status" value="1"/>
</dbReference>
<dbReference type="EMBL" id="JAATTO010000027">
    <property type="protein sequence ID" value="MBC9980483.1"/>
    <property type="molecule type" value="Genomic_DNA"/>
</dbReference>
<evidence type="ECO:0000259" key="5">
    <source>
        <dbReference type="PROSITE" id="PS50975"/>
    </source>
</evidence>
<evidence type="ECO:0000256" key="4">
    <source>
        <dbReference type="PROSITE-ProRule" id="PRU00409"/>
    </source>
</evidence>
<dbReference type="Pfam" id="PF22660">
    <property type="entry name" value="RS_preATP-grasp-like"/>
    <property type="match status" value="1"/>
</dbReference>
<dbReference type="Pfam" id="PF18603">
    <property type="entry name" value="LAL_C2"/>
    <property type="match status" value="1"/>
</dbReference>
<dbReference type="SUPFAM" id="SSF52440">
    <property type="entry name" value="PreATP-grasp domain"/>
    <property type="match status" value="1"/>
</dbReference>
<comment type="caution">
    <text evidence="6">The sequence shown here is derived from an EMBL/GenBank/DDBJ whole genome shotgun (WGS) entry which is preliminary data.</text>
</comment>
<dbReference type="Pfam" id="PF13535">
    <property type="entry name" value="ATP-grasp_4"/>
    <property type="match status" value="1"/>
</dbReference>
<gene>
    <name evidence="6" type="ORF">HA482_19980</name>
</gene>
<dbReference type="Gene3D" id="3.30.470.20">
    <property type="entry name" value="ATP-grasp fold, B domain"/>
    <property type="match status" value="1"/>
</dbReference>
<evidence type="ECO:0000256" key="2">
    <source>
        <dbReference type="ARBA" id="ARBA00022741"/>
    </source>
</evidence>
<sequence length="401" mass="43283">MKTVVVLGGNQMACPAIERLQQRGFRVVAVDANANAPARGVADQFVHQNFSDVAGTSAALADIAFVGIIPLSDFAIRAAAGIARERNLPGWNEFAELCFTSKVAMKRCWLDNGLPTPRCAFSTVAQLAAGHFPKWDSWPAVVKPSFSGGGSRGVFVARNWDEVQAGVNEVEKTYLDGDVVIEEFVRGTEHTLEVLISRGTPTLLSISDKENYPGSDTVVQRLHFPGSIGHSHRAALERLVFAACAAMRLTDGTTHFEVLISEDGPCLLEVGGRPGGGLNFHPICEISTGYDYPGLLAAVLTGDVPDFARKPSEHLVWHYFPRGEGVLQAIDGFKGIKDEPDVVDAELYEQVGKARLDLRNDLARPGYVLVRSKSAAQARERAARLVESVKFVTADAGDDTP</sequence>
<keyword evidence="7" id="KW-1185">Reference proteome</keyword>
<organism evidence="6 7">
    <name type="scientific">Bradyrhizobium campsiandrae</name>
    <dbReference type="NCBI Taxonomy" id="1729892"/>
    <lineage>
        <taxon>Bacteria</taxon>
        <taxon>Pseudomonadati</taxon>
        <taxon>Pseudomonadota</taxon>
        <taxon>Alphaproteobacteria</taxon>
        <taxon>Hyphomicrobiales</taxon>
        <taxon>Nitrobacteraceae</taxon>
        <taxon>Bradyrhizobium</taxon>
    </lineage>
</organism>
<evidence type="ECO:0000313" key="6">
    <source>
        <dbReference type="EMBL" id="MBC9980483.1"/>
    </source>
</evidence>
<dbReference type="Gene3D" id="3.40.50.20">
    <property type="match status" value="1"/>
</dbReference>
<keyword evidence="3 4" id="KW-0067">ATP-binding</keyword>
<dbReference type="PANTHER" id="PTHR43585">
    <property type="entry name" value="FUMIPYRROLE BIOSYNTHESIS PROTEIN C"/>
    <property type="match status" value="1"/>
</dbReference>
<accession>A0ABR7U8W6</accession>
<dbReference type="Proteomes" id="UP000639516">
    <property type="component" value="Unassembled WGS sequence"/>
</dbReference>
<dbReference type="InterPro" id="IPR054350">
    <property type="entry name" value="PurT/PurK_preATP-grasp"/>
</dbReference>
<dbReference type="InterPro" id="IPR016185">
    <property type="entry name" value="PreATP-grasp_dom_sf"/>
</dbReference>
<evidence type="ECO:0000313" key="7">
    <source>
        <dbReference type="Proteomes" id="UP000639516"/>
    </source>
</evidence>
<evidence type="ECO:0000256" key="3">
    <source>
        <dbReference type="ARBA" id="ARBA00022840"/>
    </source>
</evidence>
<reference evidence="6 7" key="1">
    <citation type="journal article" date="2020" name="Arch. Microbiol.">
        <title>Bradyrhizobium campsiandrae sp. nov., a nitrogen-fixing bacterial strain isolated from a native leguminous tree from the Amazon adapted to flooded conditions.</title>
        <authorList>
            <person name="Cabral Michel D."/>
            <person name="Martins da Costa E."/>
            <person name="Azarias Guimaraes A."/>
            <person name="Soares de Carvalho T."/>
            <person name="Santos de Castro Caputo P."/>
            <person name="Willems A."/>
            <person name="de Souza Moreira F.M."/>
        </authorList>
    </citation>
    <scope>NUCLEOTIDE SEQUENCE [LARGE SCALE GENOMIC DNA]</scope>
    <source>
        <strain evidence="7">INPA 384B</strain>
    </source>
</reference>
<dbReference type="InterPro" id="IPR040570">
    <property type="entry name" value="LAL_C2"/>
</dbReference>
<protein>
    <submittedName>
        <fullName evidence="6">ATP-grasp domain-containing protein</fullName>
    </submittedName>
</protein>
<feature type="domain" description="ATP-grasp" evidence="5">
    <location>
        <begin position="106"/>
        <end position="301"/>
    </location>
</feature>